<keyword evidence="1" id="KW-0812">Transmembrane</keyword>
<evidence type="ECO:0000313" key="3">
    <source>
        <dbReference type="EMBL" id="PQJ79586.1"/>
    </source>
</evidence>
<reference evidence="3 4" key="1">
    <citation type="submission" date="2016-12" db="EMBL/GenBank/DDBJ databases">
        <title>Trade-off between light-utilization and light-protection in marine flavobacteria.</title>
        <authorList>
            <person name="Kumagai Y."/>
            <person name="Yoshizawa S."/>
            <person name="Kogure K."/>
            <person name="Iwasaki W."/>
        </authorList>
    </citation>
    <scope>NUCLEOTIDE SEQUENCE [LARGE SCALE GENOMIC DNA]</scope>
    <source>
        <strain evidence="3 4">NBRC 108759</strain>
    </source>
</reference>
<keyword evidence="1" id="KW-1133">Transmembrane helix</keyword>
<evidence type="ECO:0000313" key="4">
    <source>
        <dbReference type="Proteomes" id="UP000238882"/>
    </source>
</evidence>
<proteinExistence type="predicted"/>
<evidence type="ECO:0000256" key="1">
    <source>
        <dbReference type="SAM" id="Phobius"/>
    </source>
</evidence>
<accession>A0A2S7WQ70</accession>
<dbReference type="Gene3D" id="3.10.310.50">
    <property type="match status" value="1"/>
</dbReference>
<gene>
    <name evidence="3" type="ORF">BTO18_10560</name>
</gene>
<sequence length="287" mass="31140">MMFSKQFLVGSFQLADLCKKLFLFLALVLSVNLFSQGYQIPEKPKKIKNQKAVHDYIGLLSKTDSLSLENKLIRYSDTTSTQIVVAIILSTQGEDINYLAANWGEKWGIGNAEKDNGVLILLAKDDRKIAIQNGRGVEYLLTDFQSKRIIERVIIPEFKKGDYYRGLDKGVDYIFRTLQGEFKGSRKQNEKGFDPGIVIFIIMIIIFFILISRGNKNNRGGGKRFRERTLADSILDTIILSNAGRGGGSFGGGFGGRSSGGGSFGGGGFGGGFGGGSFGGGGASGGW</sequence>
<keyword evidence="1" id="KW-0472">Membrane</keyword>
<dbReference type="PANTHER" id="PTHR30373:SF2">
    <property type="entry name" value="UPF0603 PROTEIN YGCG"/>
    <property type="match status" value="1"/>
</dbReference>
<dbReference type="RefSeq" id="WP_105016180.1">
    <property type="nucleotide sequence ID" value="NZ_MSCN01000001.1"/>
</dbReference>
<organism evidence="3 4">
    <name type="scientific">Polaribacter porphyrae</name>
    <dbReference type="NCBI Taxonomy" id="1137780"/>
    <lineage>
        <taxon>Bacteria</taxon>
        <taxon>Pseudomonadati</taxon>
        <taxon>Bacteroidota</taxon>
        <taxon>Flavobacteriia</taxon>
        <taxon>Flavobacteriales</taxon>
        <taxon>Flavobacteriaceae</taxon>
    </lineage>
</organism>
<comment type="caution">
    <text evidence="3">The sequence shown here is derived from an EMBL/GenBank/DDBJ whole genome shotgun (WGS) entry which is preliminary data.</text>
</comment>
<protein>
    <submittedName>
        <fullName evidence="3">Methanol dehydrogenase</fullName>
    </submittedName>
</protein>
<feature type="transmembrane region" description="Helical" evidence="1">
    <location>
        <begin position="192"/>
        <end position="211"/>
    </location>
</feature>
<dbReference type="PANTHER" id="PTHR30373">
    <property type="entry name" value="UPF0603 PROTEIN YGCG"/>
    <property type="match status" value="1"/>
</dbReference>
<feature type="domain" description="TPM" evidence="2">
    <location>
        <begin position="53"/>
        <end position="175"/>
    </location>
</feature>
<keyword evidence="4" id="KW-1185">Reference proteome</keyword>
<dbReference type="OrthoDB" id="9810918at2"/>
<name>A0A2S7WQ70_9FLAO</name>
<dbReference type="Proteomes" id="UP000238882">
    <property type="component" value="Unassembled WGS sequence"/>
</dbReference>
<evidence type="ECO:0000259" key="2">
    <source>
        <dbReference type="Pfam" id="PF04536"/>
    </source>
</evidence>
<dbReference type="Pfam" id="PF04536">
    <property type="entry name" value="TPM_phosphatase"/>
    <property type="match status" value="1"/>
</dbReference>
<dbReference type="AlphaFoldDB" id="A0A2S7WQ70"/>
<dbReference type="InterPro" id="IPR007621">
    <property type="entry name" value="TPM_dom"/>
</dbReference>
<dbReference type="EMBL" id="MSCN01000001">
    <property type="protein sequence ID" value="PQJ79586.1"/>
    <property type="molecule type" value="Genomic_DNA"/>
</dbReference>